<evidence type="ECO:0000256" key="2">
    <source>
        <dbReference type="ARBA" id="ARBA00022525"/>
    </source>
</evidence>
<keyword evidence="3" id="KW-0732">Signal</keyword>
<dbReference type="RefSeq" id="WP_188446179.1">
    <property type="nucleotide sequence ID" value="NZ_BMDW01000007.1"/>
</dbReference>
<keyword evidence="2" id="KW-0964">Secreted</keyword>
<dbReference type="SUPFAM" id="SSF50876">
    <property type="entry name" value="Avidin/streptavidin"/>
    <property type="match status" value="1"/>
</dbReference>
<organism evidence="4 5">
    <name type="scientific">Sphingomonas psychrolutea</name>
    <dbReference type="NCBI Taxonomy" id="1259676"/>
    <lineage>
        <taxon>Bacteria</taxon>
        <taxon>Pseudomonadati</taxon>
        <taxon>Pseudomonadota</taxon>
        <taxon>Alphaproteobacteria</taxon>
        <taxon>Sphingomonadales</taxon>
        <taxon>Sphingomonadaceae</taxon>
        <taxon>Sphingomonas</taxon>
    </lineage>
</organism>
<accession>A0ABQ1GK35</accession>
<dbReference type="EMBL" id="BMDW01000007">
    <property type="protein sequence ID" value="GGA45141.1"/>
    <property type="molecule type" value="Genomic_DNA"/>
</dbReference>
<evidence type="ECO:0000256" key="1">
    <source>
        <dbReference type="ARBA" id="ARBA00004613"/>
    </source>
</evidence>
<proteinExistence type="predicted"/>
<dbReference type="PANTHER" id="PTHR34399">
    <property type="entry name" value="AVIDIN-RELATED"/>
    <property type="match status" value="1"/>
</dbReference>
<name>A0ABQ1GK35_9SPHN</name>
<evidence type="ECO:0000313" key="5">
    <source>
        <dbReference type="Proteomes" id="UP000618591"/>
    </source>
</evidence>
<dbReference type="Gene3D" id="2.40.128.30">
    <property type="entry name" value="Avidin-like"/>
    <property type="match status" value="1"/>
</dbReference>
<dbReference type="InterPro" id="IPR036896">
    <property type="entry name" value="Avidin-like_sf"/>
</dbReference>
<reference evidence="5" key="1">
    <citation type="journal article" date="2019" name="Int. J. Syst. Evol. Microbiol.">
        <title>The Global Catalogue of Microorganisms (GCM) 10K type strain sequencing project: providing services to taxonomists for standard genome sequencing and annotation.</title>
        <authorList>
            <consortium name="The Broad Institute Genomics Platform"/>
            <consortium name="The Broad Institute Genome Sequencing Center for Infectious Disease"/>
            <person name="Wu L."/>
            <person name="Ma J."/>
        </authorList>
    </citation>
    <scope>NUCLEOTIDE SEQUENCE [LARGE SCALE GENOMIC DNA]</scope>
    <source>
        <strain evidence="5">CGMCC 1.10106</strain>
    </source>
</reference>
<evidence type="ECO:0008006" key="6">
    <source>
        <dbReference type="Google" id="ProtNLM"/>
    </source>
</evidence>
<evidence type="ECO:0000313" key="4">
    <source>
        <dbReference type="EMBL" id="GGA45141.1"/>
    </source>
</evidence>
<comment type="subcellular location">
    <subcellularLocation>
        <location evidence="1">Secreted</location>
    </subcellularLocation>
</comment>
<keyword evidence="5" id="KW-1185">Reference proteome</keyword>
<comment type="caution">
    <text evidence="4">The sequence shown here is derived from an EMBL/GenBank/DDBJ whole genome shotgun (WGS) entry which is preliminary data.</text>
</comment>
<dbReference type="PANTHER" id="PTHR34399:SF3">
    <property type="entry name" value="AVID PROTEIN-RELATED"/>
    <property type="match status" value="1"/>
</dbReference>
<dbReference type="InterPro" id="IPR005468">
    <property type="entry name" value="Avidin/str"/>
</dbReference>
<dbReference type="PROSITE" id="PS51326">
    <property type="entry name" value="AVIDIN_2"/>
    <property type="match status" value="1"/>
</dbReference>
<evidence type="ECO:0000256" key="3">
    <source>
        <dbReference type="ARBA" id="ARBA00022729"/>
    </source>
</evidence>
<dbReference type="Proteomes" id="UP000618591">
    <property type="component" value="Unassembled WGS sequence"/>
</dbReference>
<gene>
    <name evidence="4" type="ORF">GCM10011395_14160</name>
</gene>
<sequence>MLHEQALQTAGATPALAPPPNFTGRWRNQMNSFMDLAITGSSVTGLYNSASSSGGAPVQGVINGVTIGDLIAFTVLWLPSGSITSWTGQLVEEGGVQTIRTLWHLVTNIPDDNEDDKFWMSTWAGADEFVR</sequence>
<protein>
    <recommendedName>
        <fullName evidence="6">Avidin family protein</fullName>
    </recommendedName>
</protein>
<dbReference type="InterPro" id="IPR051764">
    <property type="entry name" value="Avidin/Streptavidin-rel"/>
</dbReference>
<dbReference type="Pfam" id="PF01382">
    <property type="entry name" value="Avidin"/>
    <property type="match status" value="1"/>
</dbReference>